<feature type="compositionally biased region" description="Polar residues" evidence="1">
    <location>
        <begin position="274"/>
        <end position="284"/>
    </location>
</feature>
<feature type="compositionally biased region" description="Acidic residues" evidence="1">
    <location>
        <begin position="455"/>
        <end position="530"/>
    </location>
</feature>
<feature type="region of interest" description="Disordered" evidence="1">
    <location>
        <begin position="234"/>
        <end position="295"/>
    </location>
</feature>
<feature type="compositionally biased region" description="Acidic residues" evidence="1">
    <location>
        <begin position="243"/>
        <end position="271"/>
    </location>
</feature>
<protein>
    <submittedName>
        <fullName evidence="3">Replicase polyprotein 1a</fullName>
    </submittedName>
</protein>
<dbReference type="AlphaFoldDB" id="A0A154P8N7"/>
<dbReference type="Proteomes" id="UP000076502">
    <property type="component" value="Unassembled WGS sequence"/>
</dbReference>
<keyword evidence="4" id="KW-1185">Reference proteome</keyword>
<dbReference type="OrthoDB" id="5952164at2759"/>
<feature type="region of interest" description="Disordered" evidence="1">
    <location>
        <begin position="410"/>
        <end position="555"/>
    </location>
</feature>
<dbReference type="PANTHER" id="PTHR36299">
    <property type="entry name" value="AGAP008005-PA"/>
    <property type="match status" value="1"/>
</dbReference>
<feature type="region of interest" description="Disordered" evidence="1">
    <location>
        <begin position="350"/>
        <end position="381"/>
    </location>
</feature>
<feature type="domain" description="DUF4773" evidence="2">
    <location>
        <begin position="113"/>
        <end position="228"/>
    </location>
</feature>
<feature type="domain" description="DUF4773" evidence="2">
    <location>
        <begin position="621"/>
        <end position="738"/>
    </location>
</feature>
<dbReference type="STRING" id="178035.A0A154P8N7"/>
<evidence type="ECO:0000313" key="4">
    <source>
        <dbReference type="Proteomes" id="UP000076502"/>
    </source>
</evidence>
<feature type="compositionally biased region" description="Basic and acidic residues" evidence="1">
    <location>
        <begin position="56"/>
        <end position="85"/>
    </location>
</feature>
<dbReference type="EMBL" id="KQ434827">
    <property type="protein sequence ID" value="KZC07490.1"/>
    <property type="molecule type" value="Genomic_DNA"/>
</dbReference>
<gene>
    <name evidence="3" type="ORF">WN55_08261</name>
</gene>
<dbReference type="Pfam" id="PF15998">
    <property type="entry name" value="DUF4773"/>
    <property type="match status" value="2"/>
</dbReference>
<proteinExistence type="predicted"/>
<feature type="compositionally biased region" description="Low complexity" evidence="1">
    <location>
        <begin position="410"/>
        <end position="422"/>
    </location>
</feature>
<feature type="compositionally biased region" description="Polar residues" evidence="1">
    <location>
        <begin position="430"/>
        <end position="440"/>
    </location>
</feature>
<evidence type="ECO:0000256" key="1">
    <source>
        <dbReference type="SAM" id="MobiDB-lite"/>
    </source>
</evidence>
<evidence type="ECO:0000313" key="3">
    <source>
        <dbReference type="EMBL" id="KZC07490.1"/>
    </source>
</evidence>
<reference evidence="3 4" key="1">
    <citation type="submission" date="2015-07" db="EMBL/GenBank/DDBJ databases">
        <title>The genome of Dufourea novaeangliae.</title>
        <authorList>
            <person name="Pan H."/>
            <person name="Kapheim K."/>
        </authorList>
    </citation>
    <scope>NUCLEOTIDE SEQUENCE [LARGE SCALE GENOMIC DNA]</scope>
    <source>
        <strain evidence="3">0120121106</strain>
        <tissue evidence="3">Whole body</tissue>
    </source>
</reference>
<accession>A0A154P8N7</accession>
<feature type="compositionally biased region" description="Acidic residues" evidence="1">
    <location>
        <begin position="285"/>
        <end position="295"/>
    </location>
</feature>
<dbReference type="PANTHER" id="PTHR36299:SF3">
    <property type="entry name" value="FI03431P"/>
    <property type="match status" value="1"/>
</dbReference>
<sequence>MEYAGRREVTVRKLSKGYTTVREAGDPARQGRSLNLVTKAGLGSRIGDRSAVGTKTGDRIGHGDDEVPRHWPRYGERDQSEERSIRNGNALKQSNVGVSTLSLKQAADNVNRYCTCNENICNCCRDFHIPLVQLQGPGVVQPIYVRIVRASRSVRLITGPRYNRFLGKSPKPVCVPLPGGFTKFCGRIYSIQRDVKNHFKACLGLELQSATELEASLRVSCFRFGPDGLKLRPAEPLPIVEAETPEDDDDDDFFGLGTDEDDDDDDADEANDNSPLTNSVPNSSAEDEDEEEDDEDVLGFGALLDIITGDDESTTKKPKVTTAAPLLQFTIPLLTKPTSAVPLESYEASTVGNSVGEENDEENEYNQSLNVQEEATAEEDTDEFAVTDTTANEAEDIVTEASNKVLAYAKPAKAPAKKVTTLEVNKKKPSITSTSLNAIENETGEKKKPLKKPVDDDDDDDILEGDLDDDDDDDDEDLFEDDDDEKETDEVDEDENEKDEETEHESAEDEGEKAEDIEDLDDDDDEEEDAVISALVYDEKENGKKGKVKKNHDTTDVDDDDSDYGLGLTGLLARSRHSRSGHIGKFNASYYDPETGVGLMPELEGSGRNPASFRIGFRGIPCQCENLECNCCVGVNLNVINFNRKACTKFTYDPSTFTLNTVLSMNEREIYTNTLSTKNPPPLCVPLPQLPIIQFCIRFFDVYTEGRNLHACIDLETRMIGSPILILHFNCVKVGVDGVSWAHIGNGTSTMSLQMQTVTSEPEVYDEVDFEQQDLEVFVNYTSTLSPDEEAQIGQLKL</sequence>
<name>A0A154P8N7_DUFNO</name>
<evidence type="ECO:0000259" key="2">
    <source>
        <dbReference type="Pfam" id="PF15998"/>
    </source>
</evidence>
<feature type="region of interest" description="Disordered" evidence="1">
    <location>
        <begin position="47"/>
        <end position="90"/>
    </location>
</feature>
<dbReference type="InterPro" id="IPR031941">
    <property type="entry name" value="DUF4773"/>
</dbReference>
<organism evidence="3 4">
    <name type="scientific">Dufourea novaeangliae</name>
    <name type="common">Sweat bee</name>
    <dbReference type="NCBI Taxonomy" id="178035"/>
    <lineage>
        <taxon>Eukaryota</taxon>
        <taxon>Metazoa</taxon>
        <taxon>Ecdysozoa</taxon>
        <taxon>Arthropoda</taxon>
        <taxon>Hexapoda</taxon>
        <taxon>Insecta</taxon>
        <taxon>Pterygota</taxon>
        <taxon>Neoptera</taxon>
        <taxon>Endopterygota</taxon>
        <taxon>Hymenoptera</taxon>
        <taxon>Apocrita</taxon>
        <taxon>Aculeata</taxon>
        <taxon>Apoidea</taxon>
        <taxon>Anthophila</taxon>
        <taxon>Halictidae</taxon>
        <taxon>Rophitinae</taxon>
        <taxon>Dufourea</taxon>
    </lineage>
</organism>